<sequence>MMKSVISLVTGSLMLAAAGAPAFAQTAGQQSDRPGMSRPPAGSPTREQPWDPSAPNPVTGVVQPPPGPPPEGTAADIKLPDCAPPNCGTPRIME</sequence>
<feature type="region of interest" description="Disordered" evidence="1">
    <location>
        <begin position="21"/>
        <end position="94"/>
    </location>
</feature>
<evidence type="ECO:0000256" key="2">
    <source>
        <dbReference type="SAM" id="SignalP"/>
    </source>
</evidence>
<evidence type="ECO:0000313" key="4">
    <source>
        <dbReference type="Proteomes" id="UP000006633"/>
    </source>
</evidence>
<feature type="signal peptide" evidence="2">
    <location>
        <begin position="1"/>
        <end position="24"/>
    </location>
</feature>
<dbReference type="AlphaFoldDB" id="D7A521"/>
<dbReference type="Proteomes" id="UP000006633">
    <property type="component" value="Chromosome"/>
</dbReference>
<protein>
    <submittedName>
        <fullName evidence="3">Uncharacterized protein</fullName>
    </submittedName>
</protein>
<gene>
    <name evidence="3" type="ordered locus">Snov_2614</name>
</gene>
<dbReference type="RefSeq" id="WP_013167413.1">
    <property type="nucleotide sequence ID" value="NC_014217.1"/>
</dbReference>
<feature type="chain" id="PRO_5003092526" evidence="2">
    <location>
        <begin position="25"/>
        <end position="94"/>
    </location>
</feature>
<dbReference type="HOGENOM" id="CLU_2384728_0_0_5"/>
<evidence type="ECO:0000313" key="3">
    <source>
        <dbReference type="EMBL" id="ADH89909.1"/>
    </source>
</evidence>
<keyword evidence="2" id="KW-0732">Signal</keyword>
<reference evidence="3 4" key="1">
    <citation type="journal article" date="2012" name="Stand. Genomic Sci.">
        <title>Complete genome sequence of the facultatively chemolithoautotrophic and methylotrophic alpha Proteobacterium Starkeya novella type strain (ATCC 8093(T)).</title>
        <authorList>
            <person name="Kappler U."/>
            <person name="Davenport K."/>
            <person name="Beatson S."/>
            <person name="Lucas S."/>
            <person name="Lapidus A."/>
            <person name="Copeland A."/>
            <person name="Berry K.W."/>
            <person name="Glavina Del Rio T."/>
            <person name="Hammon N."/>
            <person name="Dalin E."/>
            <person name="Tice H."/>
            <person name="Pitluck S."/>
            <person name="Richardson P."/>
            <person name="Bruce D."/>
            <person name="Goodwin L.A."/>
            <person name="Han C."/>
            <person name="Tapia R."/>
            <person name="Detter J.C."/>
            <person name="Chang Y.J."/>
            <person name="Jeffries C.D."/>
            <person name="Land M."/>
            <person name="Hauser L."/>
            <person name="Kyrpides N.C."/>
            <person name="Goker M."/>
            <person name="Ivanova N."/>
            <person name="Klenk H.P."/>
            <person name="Woyke T."/>
        </authorList>
    </citation>
    <scope>NUCLEOTIDE SEQUENCE [LARGE SCALE GENOMIC DNA]</scope>
    <source>
        <strain evidence="4">ATCC 8093 / DSM 506 / JCM 20403 / CCM 1077 / IAM 12100 / NBRC 12443 / NCIMB 10456</strain>
    </source>
</reference>
<name>D7A521_ANCN5</name>
<accession>D7A521</accession>
<evidence type="ECO:0000256" key="1">
    <source>
        <dbReference type="SAM" id="MobiDB-lite"/>
    </source>
</evidence>
<keyword evidence="4" id="KW-1185">Reference proteome</keyword>
<feature type="compositionally biased region" description="Low complexity" evidence="1">
    <location>
        <begin position="21"/>
        <end position="30"/>
    </location>
</feature>
<organism evidence="3 4">
    <name type="scientific">Ancylobacter novellus (strain ATCC 8093 / DSM 506 / JCM 20403 / CCM 1077 / IAM 12100 / NBRC 12443 / NCIMB 10456)</name>
    <name type="common">Starkeya novella</name>
    <dbReference type="NCBI Taxonomy" id="639283"/>
    <lineage>
        <taxon>Bacteria</taxon>
        <taxon>Pseudomonadati</taxon>
        <taxon>Pseudomonadota</taxon>
        <taxon>Alphaproteobacteria</taxon>
        <taxon>Hyphomicrobiales</taxon>
        <taxon>Xanthobacteraceae</taxon>
        <taxon>Ancylobacter</taxon>
    </lineage>
</organism>
<dbReference type="EMBL" id="CP002026">
    <property type="protein sequence ID" value="ADH89909.1"/>
    <property type="molecule type" value="Genomic_DNA"/>
</dbReference>
<dbReference type="KEGG" id="sno:Snov_2614"/>
<proteinExistence type="predicted"/>